<feature type="compositionally biased region" description="Polar residues" evidence="1">
    <location>
        <begin position="96"/>
        <end position="105"/>
    </location>
</feature>
<protein>
    <submittedName>
        <fullName evidence="2">Uncharacterized protein</fullName>
    </submittedName>
</protein>
<sequence>MDFAWPRHALAALADDGEALLLQRSPSSSNPWPAPTRPSSMFKPPRQVKETTTHLRVLSPTTLNLPCFAPFSFKTTNPTTRTSSFFESEAKRPESESSSAATPTNARLKISLQGSVDRSPTIRATSALCYCKSSSTQALGWRKAGMFKAGVWKGEEDFESAEYKKQATTNLVGNQLFFLQADLGVERVRARSPRHTSWGCMQPAASGVGTGKLNRAVHIKALDSDELPLAKSPHSLASSMSETFVYMHEFDSAGSQKAQLHQQRDPYATIIAARALVEEALIQLDVFASEDDDSEQDLLVKGRRLSARYELVRRKLERDELEGEGDGASHSSHAADRYYAECKKFQEACSKAMQKAEEG</sequence>
<reference evidence="2" key="1">
    <citation type="submission" date="2014-09" db="EMBL/GenBank/DDBJ databases">
        <title>Genome sequence of the luminous mushroom Mycena chlorophos for searching fungal bioluminescence genes.</title>
        <authorList>
            <person name="Tanaka Y."/>
            <person name="Kasuga D."/>
            <person name="Oba Y."/>
            <person name="Hase S."/>
            <person name="Sato K."/>
            <person name="Oba Y."/>
            <person name="Sakakibara Y."/>
        </authorList>
    </citation>
    <scope>NUCLEOTIDE SEQUENCE</scope>
</reference>
<organism evidence="2 3">
    <name type="scientific">Mycena chlorophos</name>
    <name type="common">Agaric fungus</name>
    <name type="synonym">Agaricus chlorophos</name>
    <dbReference type="NCBI Taxonomy" id="658473"/>
    <lineage>
        <taxon>Eukaryota</taxon>
        <taxon>Fungi</taxon>
        <taxon>Dikarya</taxon>
        <taxon>Basidiomycota</taxon>
        <taxon>Agaricomycotina</taxon>
        <taxon>Agaricomycetes</taxon>
        <taxon>Agaricomycetidae</taxon>
        <taxon>Agaricales</taxon>
        <taxon>Marasmiineae</taxon>
        <taxon>Mycenaceae</taxon>
        <taxon>Mycena</taxon>
    </lineage>
</organism>
<evidence type="ECO:0000313" key="3">
    <source>
        <dbReference type="Proteomes" id="UP000815677"/>
    </source>
</evidence>
<evidence type="ECO:0000256" key="1">
    <source>
        <dbReference type="SAM" id="MobiDB-lite"/>
    </source>
</evidence>
<gene>
    <name evidence="2" type="ORF">MCHLO_16718</name>
</gene>
<proteinExistence type="predicted"/>
<feature type="region of interest" description="Disordered" evidence="1">
    <location>
        <begin position="82"/>
        <end position="106"/>
    </location>
</feature>
<dbReference type="Proteomes" id="UP000815677">
    <property type="component" value="Unassembled WGS sequence"/>
</dbReference>
<dbReference type="EMBL" id="DF849959">
    <property type="protein sequence ID" value="GAT60592.1"/>
    <property type="molecule type" value="Genomic_DNA"/>
</dbReference>
<accession>A0ABQ0MCN1</accession>
<keyword evidence="3" id="KW-1185">Reference proteome</keyword>
<name>A0ABQ0MCN1_MYCCL</name>
<feature type="region of interest" description="Disordered" evidence="1">
    <location>
        <begin position="23"/>
        <end position="46"/>
    </location>
</feature>
<evidence type="ECO:0000313" key="2">
    <source>
        <dbReference type="EMBL" id="GAT60592.1"/>
    </source>
</evidence>